<feature type="active site" description="Nucleophile" evidence="5">
    <location>
        <position position="40"/>
    </location>
</feature>
<dbReference type="PANTHER" id="PTHR13767">
    <property type="entry name" value="TRNA-PSEUDOURIDINE SYNTHASE"/>
    <property type="match status" value="1"/>
</dbReference>
<feature type="domain" description="Pseudouridine synthase II N-terminal" evidence="6">
    <location>
        <begin position="25"/>
        <end position="173"/>
    </location>
</feature>
<dbReference type="Gene3D" id="2.30.130.10">
    <property type="entry name" value="PUA domain"/>
    <property type="match status" value="1"/>
</dbReference>
<evidence type="ECO:0000256" key="5">
    <source>
        <dbReference type="HAMAP-Rule" id="MF_01080"/>
    </source>
</evidence>
<proteinExistence type="inferred from homology"/>
<evidence type="ECO:0000256" key="1">
    <source>
        <dbReference type="ARBA" id="ARBA00000385"/>
    </source>
</evidence>
<evidence type="ECO:0000313" key="8">
    <source>
        <dbReference type="Proteomes" id="UP001379533"/>
    </source>
</evidence>
<accession>A0ABZ2KI63</accession>
<comment type="function">
    <text evidence="5">Responsible for synthesis of pseudouridine from uracil-55 in the psi GC loop of transfer RNAs.</text>
</comment>
<evidence type="ECO:0000256" key="2">
    <source>
        <dbReference type="ARBA" id="ARBA00005642"/>
    </source>
</evidence>
<reference evidence="7 8" key="1">
    <citation type="submission" date="2021-12" db="EMBL/GenBank/DDBJ databases">
        <title>Discovery of the Pendulisporaceae a myxobacterial family with distinct sporulation behavior and unique specialized metabolism.</title>
        <authorList>
            <person name="Garcia R."/>
            <person name="Popoff A."/>
            <person name="Bader C.D."/>
            <person name="Loehr J."/>
            <person name="Walesch S."/>
            <person name="Walt C."/>
            <person name="Boldt J."/>
            <person name="Bunk B."/>
            <person name="Haeckl F.J.F.P.J."/>
            <person name="Gunesch A.P."/>
            <person name="Birkelbach J."/>
            <person name="Nuebel U."/>
            <person name="Pietschmann T."/>
            <person name="Bach T."/>
            <person name="Mueller R."/>
        </authorList>
    </citation>
    <scope>NUCLEOTIDE SEQUENCE [LARGE SCALE GENOMIC DNA]</scope>
    <source>
        <strain evidence="7 8">MSr12523</strain>
    </source>
</reference>
<evidence type="ECO:0000313" key="7">
    <source>
        <dbReference type="EMBL" id="WXA98355.1"/>
    </source>
</evidence>
<sequence length="288" mass="31240">MSVRGVLIVDKPAGVTSHDVVQRLRKRLKTRAVGHAGTLDPMATGVLVVAIGTATKLVPYLTLADKTYEVTVKLGVTTDSLDADGTETERREVPADFAARLPEAIAREVERLEQVPPNVSAIHHEGMRAHELARQGKEFQLAARPVKVRSIEVLGTGENEFSARLTVEKGYYVRAFARDVAARLETVGHVTSLRRTRSHPFTVEEACILDAPDLAERVLSLETAAARAMPVAHLNEQGARDAACGRAVANENISGVVSDAVHAWFDPAGKLLALGERRAERHFVVRGI</sequence>
<dbReference type="InterPro" id="IPR036974">
    <property type="entry name" value="PUA_sf"/>
</dbReference>
<organism evidence="7 8">
    <name type="scientific">Pendulispora brunnea</name>
    <dbReference type="NCBI Taxonomy" id="2905690"/>
    <lineage>
        <taxon>Bacteria</taxon>
        <taxon>Pseudomonadati</taxon>
        <taxon>Myxococcota</taxon>
        <taxon>Myxococcia</taxon>
        <taxon>Myxococcales</taxon>
        <taxon>Sorangiineae</taxon>
        <taxon>Pendulisporaceae</taxon>
        <taxon>Pendulispora</taxon>
    </lineage>
</organism>
<dbReference type="SUPFAM" id="SSF55120">
    <property type="entry name" value="Pseudouridine synthase"/>
    <property type="match status" value="1"/>
</dbReference>
<gene>
    <name evidence="5 7" type="primary">truB</name>
    <name evidence="7" type="ORF">LZC95_16145</name>
</gene>
<dbReference type="Gene3D" id="3.30.2350.10">
    <property type="entry name" value="Pseudouridine synthase"/>
    <property type="match status" value="1"/>
</dbReference>
<evidence type="ECO:0000256" key="3">
    <source>
        <dbReference type="ARBA" id="ARBA00022694"/>
    </source>
</evidence>
<dbReference type="Proteomes" id="UP001379533">
    <property type="component" value="Chromosome"/>
</dbReference>
<dbReference type="CDD" id="cd02573">
    <property type="entry name" value="PseudoU_synth_EcTruB"/>
    <property type="match status" value="1"/>
</dbReference>
<dbReference type="InterPro" id="IPR014780">
    <property type="entry name" value="tRNA_psdUridine_synth_TruB"/>
</dbReference>
<comment type="catalytic activity">
    <reaction evidence="1 5">
        <text>uridine(55) in tRNA = pseudouridine(55) in tRNA</text>
        <dbReference type="Rhea" id="RHEA:42532"/>
        <dbReference type="Rhea" id="RHEA-COMP:10101"/>
        <dbReference type="Rhea" id="RHEA-COMP:10102"/>
        <dbReference type="ChEBI" id="CHEBI:65314"/>
        <dbReference type="ChEBI" id="CHEBI:65315"/>
        <dbReference type="EC" id="5.4.99.25"/>
    </reaction>
</comment>
<keyword evidence="3 5" id="KW-0819">tRNA processing</keyword>
<dbReference type="PANTHER" id="PTHR13767:SF2">
    <property type="entry name" value="PSEUDOURIDYLATE SYNTHASE TRUB1"/>
    <property type="match status" value="1"/>
</dbReference>
<dbReference type="GO" id="GO:0160148">
    <property type="term" value="F:tRNA pseudouridine(55) synthase activity"/>
    <property type="evidence" value="ECO:0007669"/>
    <property type="project" value="UniProtKB-EC"/>
</dbReference>
<dbReference type="HAMAP" id="MF_01080">
    <property type="entry name" value="TruB_bact"/>
    <property type="match status" value="1"/>
</dbReference>
<dbReference type="InterPro" id="IPR020103">
    <property type="entry name" value="PsdUridine_synth_cat_dom_sf"/>
</dbReference>
<protein>
    <recommendedName>
        <fullName evidence="5">tRNA pseudouridine synthase B</fullName>
        <ecNumber evidence="5">5.4.99.25</ecNumber>
    </recommendedName>
    <alternativeName>
        <fullName evidence="5">tRNA pseudouridine(55) synthase</fullName>
        <shortName evidence="5">Psi55 synthase</shortName>
    </alternativeName>
    <alternativeName>
        <fullName evidence="5">tRNA pseudouridylate synthase</fullName>
    </alternativeName>
    <alternativeName>
        <fullName evidence="5">tRNA-uridine isomerase</fullName>
    </alternativeName>
</protein>
<dbReference type="NCBIfam" id="TIGR00431">
    <property type="entry name" value="TruB"/>
    <property type="match status" value="1"/>
</dbReference>
<keyword evidence="4 5" id="KW-0413">Isomerase</keyword>
<dbReference type="RefSeq" id="WP_394848968.1">
    <property type="nucleotide sequence ID" value="NZ_CP089982.1"/>
</dbReference>
<keyword evidence="8" id="KW-1185">Reference proteome</keyword>
<comment type="similarity">
    <text evidence="2 5">Belongs to the pseudouridine synthase TruB family. Type 1 subfamily.</text>
</comment>
<dbReference type="EC" id="5.4.99.25" evidence="5"/>
<dbReference type="EMBL" id="CP089982">
    <property type="protein sequence ID" value="WXA98355.1"/>
    <property type="molecule type" value="Genomic_DNA"/>
</dbReference>
<name>A0ABZ2KI63_9BACT</name>
<dbReference type="Pfam" id="PF01509">
    <property type="entry name" value="TruB_N"/>
    <property type="match status" value="1"/>
</dbReference>
<dbReference type="InterPro" id="IPR002501">
    <property type="entry name" value="PsdUridine_synth_N"/>
</dbReference>
<evidence type="ECO:0000256" key="4">
    <source>
        <dbReference type="ARBA" id="ARBA00023235"/>
    </source>
</evidence>
<evidence type="ECO:0000259" key="6">
    <source>
        <dbReference type="Pfam" id="PF01509"/>
    </source>
</evidence>